<name>A0A165D6A1_9BASI</name>
<dbReference type="AlphaFoldDB" id="A0A165D6A1"/>
<feature type="compositionally biased region" description="Gly residues" evidence="1">
    <location>
        <begin position="1"/>
        <end position="13"/>
    </location>
</feature>
<feature type="region of interest" description="Disordered" evidence="1">
    <location>
        <begin position="39"/>
        <end position="74"/>
    </location>
</feature>
<sequence length="212" mass="22474">MGGGRKTLGGDPLGNGRAARSTTSAALLHCPVPSYPLLPHAQGEAGTQSPLPPARRHAYPSARRAHRGHGERRRLCIPCPNSMCSQSSSSHSSPQAHIGHPPLPCVHNTHPCRHRACTLLLPPPPARSSSTRSKPGSRSRGTPFARSTPRSHPRAPLLSVPSPGVQYARSNPDGRQGKGGKNGLEWKEPQRCLIARVRLALDQSCSGSVLPG</sequence>
<feature type="region of interest" description="Disordered" evidence="1">
    <location>
        <begin position="119"/>
        <end position="185"/>
    </location>
</feature>
<evidence type="ECO:0000256" key="1">
    <source>
        <dbReference type="SAM" id="MobiDB-lite"/>
    </source>
</evidence>
<evidence type="ECO:0000313" key="3">
    <source>
        <dbReference type="Proteomes" id="UP000076842"/>
    </source>
</evidence>
<dbReference type="Proteomes" id="UP000076842">
    <property type="component" value="Unassembled WGS sequence"/>
</dbReference>
<reference evidence="2 3" key="1">
    <citation type="journal article" date="2016" name="Mol. Biol. Evol.">
        <title>Comparative Genomics of Early-Diverging Mushroom-Forming Fungi Provides Insights into the Origins of Lignocellulose Decay Capabilities.</title>
        <authorList>
            <person name="Nagy L.G."/>
            <person name="Riley R."/>
            <person name="Tritt A."/>
            <person name="Adam C."/>
            <person name="Daum C."/>
            <person name="Floudas D."/>
            <person name="Sun H."/>
            <person name="Yadav J.S."/>
            <person name="Pangilinan J."/>
            <person name="Larsson K.H."/>
            <person name="Matsuura K."/>
            <person name="Barry K."/>
            <person name="Labutti K."/>
            <person name="Kuo R."/>
            <person name="Ohm R.A."/>
            <person name="Bhattacharya S.S."/>
            <person name="Shirouzu T."/>
            <person name="Yoshinaga Y."/>
            <person name="Martin F.M."/>
            <person name="Grigoriev I.V."/>
            <person name="Hibbett D.S."/>
        </authorList>
    </citation>
    <scope>NUCLEOTIDE SEQUENCE [LARGE SCALE GENOMIC DNA]</scope>
    <source>
        <strain evidence="2 3">HHB12733</strain>
    </source>
</reference>
<dbReference type="EMBL" id="KV424076">
    <property type="protein sequence ID" value="KZT52160.1"/>
    <property type="molecule type" value="Genomic_DNA"/>
</dbReference>
<protein>
    <submittedName>
        <fullName evidence="2">Uncharacterized protein</fullName>
    </submittedName>
</protein>
<proteinExistence type="predicted"/>
<keyword evidence="3" id="KW-1185">Reference proteome</keyword>
<organism evidence="2 3">
    <name type="scientific">Calocera cornea HHB12733</name>
    <dbReference type="NCBI Taxonomy" id="1353952"/>
    <lineage>
        <taxon>Eukaryota</taxon>
        <taxon>Fungi</taxon>
        <taxon>Dikarya</taxon>
        <taxon>Basidiomycota</taxon>
        <taxon>Agaricomycotina</taxon>
        <taxon>Dacrymycetes</taxon>
        <taxon>Dacrymycetales</taxon>
        <taxon>Dacrymycetaceae</taxon>
        <taxon>Calocera</taxon>
    </lineage>
</organism>
<feature type="compositionally biased region" description="Low complexity" evidence="1">
    <location>
        <begin position="127"/>
        <end position="143"/>
    </location>
</feature>
<dbReference type="InParanoid" id="A0A165D6A1"/>
<accession>A0A165D6A1</accession>
<feature type="region of interest" description="Disordered" evidence="1">
    <location>
        <begin position="1"/>
        <end position="20"/>
    </location>
</feature>
<evidence type="ECO:0000313" key="2">
    <source>
        <dbReference type="EMBL" id="KZT52160.1"/>
    </source>
</evidence>
<feature type="compositionally biased region" description="Basic residues" evidence="1">
    <location>
        <begin position="54"/>
        <end position="72"/>
    </location>
</feature>
<gene>
    <name evidence="2" type="ORF">CALCODRAFT_100472</name>
</gene>